<proteinExistence type="predicted"/>
<organism evidence="3 4">
    <name type="scientific">Tanacetum coccineum</name>
    <dbReference type="NCBI Taxonomy" id="301880"/>
    <lineage>
        <taxon>Eukaryota</taxon>
        <taxon>Viridiplantae</taxon>
        <taxon>Streptophyta</taxon>
        <taxon>Embryophyta</taxon>
        <taxon>Tracheophyta</taxon>
        <taxon>Spermatophyta</taxon>
        <taxon>Magnoliopsida</taxon>
        <taxon>eudicotyledons</taxon>
        <taxon>Gunneridae</taxon>
        <taxon>Pentapetalae</taxon>
        <taxon>asterids</taxon>
        <taxon>campanulids</taxon>
        <taxon>Asterales</taxon>
        <taxon>Asteraceae</taxon>
        <taxon>Asteroideae</taxon>
        <taxon>Anthemideae</taxon>
        <taxon>Anthemidinae</taxon>
        <taxon>Tanacetum</taxon>
    </lineage>
</organism>
<feature type="coiled-coil region" evidence="1">
    <location>
        <begin position="64"/>
        <end position="91"/>
    </location>
</feature>
<reference evidence="3" key="2">
    <citation type="submission" date="2022-01" db="EMBL/GenBank/DDBJ databases">
        <authorList>
            <person name="Yamashiro T."/>
            <person name="Shiraishi A."/>
            <person name="Satake H."/>
            <person name="Nakayama K."/>
        </authorList>
    </citation>
    <scope>NUCLEOTIDE SEQUENCE</scope>
</reference>
<feature type="region of interest" description="Disordered" evidence="2">
    <location>
        <begin position="106"/>
        <end position="130"/>
    </location>
</feature>
<evidence type="ECO:0000313" key="3">
    <source>
        <dbReference type="EMBL" id="GJT70856.1"/>
    </source>
</evidence>
<name>A0ABQ5G5Y4_9ASTR</name>
<protein>
    <submittedName>
        <fullName evidence="3">Uncharacterized protein</fullName>
    </submittedName>
</protein>
<evidence type="ECO:0000256" key="1">
    <source>
        <dbReference type="SAM" id="Coils"/>
    </source>
</evidence>
<feature type="coiled-coil region" evidence="1">
    <location>
        <begin position="275"/>
        <end position="302"/>
    </location>
</feature>
<keyword evidence="1" id="KW-0175">Coiled coil</keyword>
<sequence>MERAATIASSLEVEQDSEAQIRFEAASKQSNDLPLSRVNTLRSGEDNMKLKELMEFYTKLSDRVLDLETTKTAQAKEIDNLKKRVNKLEKRKRSRTPGMNLFKISTSRRRSLGEEDASKQGKNLKQGKQRSIFAESDVDEGFDADMDEVFKDIEGDAEQVISAAADEVSTGDAVNTAGTEVNTASASVTTDGVSVSTADLVTTVGVETLMEIRSARPKAKGIAFREPGESTTITTPTLISSKIKDKGKAKIIEPEKPLKRKDQIMIDEEVALKLQVELQAELEEEERLVKQREEDAKIAEWDDVQAMMDADYELAARLQAEEQGELIVEEKSKLFVKLMDKRKKHFARLRAKDFDEVQKAFDKTMSWINSFVDMDSELVKGSETRAKGCSKRAREDLQ</sequence>
<dbReference type="Proteomes" id="UP001151760">
    <property type="component" value="Unassembled WGS sequence"/>
</dbReference>
<comment type="caution">
    <text evidence="3">The sequence shown here is derived from an EMBL/GenBank/DDBJ whole genome shotgun (WGS) entry which is preliminary data.</text>
</comment>
<keyword evidence="4" id="KW-1185">Reference proteome</keyword>
<gene>
    <name evidence="3" type="ORF">Tco_1030142</name>
</gene>
<reference evidence="3" key="1">
    <citation type="journal article" date="2022" name="Int. J. Mol. Sci.">
        <title>Draft Genome of Tanacetum Coccineum: Genomic Comparison of Closely Related Tanacetum-Family Plants.</title>
        <authorList>
            <person name="Yamashiro T."/>
            <person name="Shiraishi A."/>
            <person name="Nakayama K."/>
            <person name="Satake H."/>
        </authorList>
    </citation>
    <scope>NUCLEOTIDE SEQUENCE</scope>
</reference>
<evidence type="ECO:0000313" key="4">
    <source>
        <dbReference type="Proteomes" id="UP001151760"/>
    </source>
</evidence>
<accession>A0ABQ5G5Y4</accession>
<evidence type="ECO:0000256" key="2">
    <source>
        <dbReference type="SAM" id="MobiDB-lite"/>
    </source>
</evidence>
<dbReference type="EMBL" id="BQNB010018117">
    <property type="protein sequence ID" value="GJT70856.1"/>
    <property type="molecule type" value="Genomic_DNA"/>
</dbReference>